<evidence type="ECO:0000313" key="3">
    <source>
        <dbReference type="EMBL" id="CDG97943.1"/>
    </source>
</evidence>
<gene>
    <name evidence="3" type="ORF">XBP1_2880046</name>
</gene>
<dbReference type="PRINTS" id="PR00069">
    <property type="entry name" value="ALDKETRDTASE"/>
</dbReference>
<dbReference type="HOGENOM" id="CLU_023205_2_3_6"/>
<sequence>MIDYSSRFLKTSGLWVSRLAVGSSHFGLGVSRKEVMHIVSTALDIGVNFFDTADVYGKGESEIALGRALYGYRHDVVIATKFGHDETARGASQTVMTQSLNNSLKRLNTDYIDLYQLHAPDLSTPIEETISTLQAWVKEGKIRSYGICNVKSSEIKHYCCTAQTMGGALLTSVQNPLNILNYPDYEEIKPSLKEFQLGLLASLPLARGLLGGHYRTVLDVPCTHPLSGYKGLGYRNIRTKNAIGRLMHAAKQLNRPPSVLALEVILASEDLVSVLVGISNSNQLLSLIDLNPSLIQQETIDYLLGRRPELG</sequence>
<organism evidence="3 4">
    <name type="scientific">Xenorhabdus bovienii str. puntauvense</name>
    <dbReference type="NCBI Taxonomy" id="1398201"/>
    <lineage>
        <taxon>Bacteria</taxon>
        <taxon>Pseudomonadati</taxon>
        <taxon>Pseudomonadota</taxon>
        <taxon>Gammaproteobacteria</taxon>
        <taxon>Enterobacterales</taxon>
        <taxon>Morganellaceae</taxon>
        <taxon>Xenorhabdus</taxon>
    </lineage>
</organism>
<dbReference type="Proteomes" id="UP000028511">
    <property type="component" value="Unassembled WGS sequence"/>
</dbReference>
<dbReference type="InterPro" id="IPR020471">
    <property type="entry name" value="AKR"/>
</dbReference>
<accession>A0A077NHQ8</accession>
<dbReference type="RefSeq" id="WP_051863150.1">
    <property type="nucleotide sequence ID" value="NZ_CAWLWN010000244.1"/>
</dbReference>
<dbReference type="AlphaFoldDB" id="A0A077NHQ8"/>
<name>A0A077NHQ8_XENBV</name>
<keyword evidence="1 3" id="KW-0560">Oxidoreductase</keyword>
<proteinExistence type="predicted"/>
<dbReference type="SUPFAM" id="SSF51430">
    <property type="entry name" value="NAD(P)-linked oxidoreductase"/>
    <property type="match status" value="1"/>
</dbReference>
<dbReference type="InterPro" id="IPR050523">
    <property type="entry name" value="AKR_Detox_Biosynth"/>
</dbReference>
<comment type="caution">
    <text evidence="3">The sequence shown here is derived from an EMBL/GenBank/DDBJ whole genome shotgun (WGS) entry which is preliminary data.</text>
</comment>
<reference evidence="3" key="1">
    <citation type="submission" date="2013-07" db="EMBL/GenBank/DDBJ databases">
        <title>Sub-species coevolution in mutualistic symbiosis.</title>
        <authorList>
            <person name="Murfin K."/>
            <person name="Klassen J."/>
            <person name="Lee M."/>
            <person name="Forst S."/>
            <person name="Stock P."/>
            <person name="Goodrich-Blair H."/>
        </authorList>
    </citation>
    <scope>NUCLEOTIDE SEQUENCE [LARGE SCALE GENOMIC DNA]</scope>
    <source>
        <strain evidence="3">Puntauvense</strain>
    </source>
</reference>
<protein>
    <submittedName>
        <fullName evidence="3">Putative Uncharacterized oxidoreductase YqkF</fullName>
        <ecNumber evidence="3">1.-.-.-</ecNumber>
    </submittedName>
</protein>
<dbReference type="InterPro" id="IPR023210">
    <property type="entry name" value="NADP_OxRdtase_dom"/>
</dbReference>
<feature type="domain" description="NADP-dependent oxidoreductase" evidence="2">
    <location>
        <begin position="18"/>
        <end position="299"/>
    </location>
</feature>
<dbReference type="EMBL" id="CBSW010000210">
    <property type="protein sequence ID" value="CDG97943.1"/>
    <property type="molecule type" value="Genomic_DNA"/>
</dbReference>
<dbReference type="InterPro" id="IPR036812">
    <property type="entry name" value="NAD(P)_OxRdtase_dom_sf"/>
</dbReference>
<dbReference type="EC" id="1.-.-.-" evidence="3"/>
<dbReference type="PANTHER" id="PTHR43364">
    <property type="entry name" value="NADH-SPECIFIC METHYLGLYOXAL REDUCTASE-RELATED"/>
    <property type="match status" value="1"/>
</dbReference>
<dbReference type="PANTHER" id="PTHR43364:SF4">
    <property type="entry name" value="NAD(P)-LINKED OXIDOREDUCTASE SUPERFAMILY PROTEIN"/>
    <property type="match status" value="1"/>
</dbReference>
<dbReference type="GO" id="GO:0016491">
    <property type="term" value="F:oxidoreductase activity"/>
    <property type="evidence" value="ECO:0007669"/>
    <property type="project" value="UniProtKB-KW"/>
</dbReference>
<dbReference type="Pfam" id="PF00248">
    <property type="entry name" value="Aldo_ket_red"/>
    <property type="match status" value="1"/>
</dbReference>
<evidence type="ECO:0000313" key="4">
    <source>
        <dbReference type="Proteomes" id="UP000028511"/>
    </source>
</evidence>
<dbReference type="GO" id="GO:0005829">
    <property type="term" value="C:cytosol"/>
    <property type="evidence" value="ECO:0007669"/>
    <property type="project" value="TreeGrafter"/>
</dbReference>
<evidence type="ECO:0000256" key="1">
    <source>
        <dbReference type="ARBA" id="ARBA00023002"/>
    </source>
</evidence>
<dbReference type="Gene3D" id="3.20.20.100">
    <property type="entry name" value="NADP-dependent oxidoreductase domain"/>
    <property type="match status" value="1"/>
</dbReference>
<evidence type="ECO:0000259" key="2">
    <source>
        <dbReference type="Pfam" id="PF00248"/>
    </source>
</evidence>